<keyword evidence="2" id="KW-1185">Reference proteome</keyword>
<accession>A0ABZ1UFP7</accession>
<name>A0ABZ1UFP7_9BURK</name>
<gene>
    <name evidence="1" type="ORF">E7V67_014980</name>
</gene>
<evidence type="ECO:0000313" key="1">
    <source>
        <dbReference type="EMBL" id="WUR11024.1"/>
    </source>
</evidence>
<dbReference type="EMBL" id="CP136508">
    <property type="protein sequence ID" value="WUR11024.1"/>
    <property type="molecule type" value="Genomic_DNA"/>
</dbReference>
<protein>
    <recommendedName>
        <fullName evidence="3">AraC family transcriptional regulator</fullName>
    </recommendedName>
</protein>
<proteinExistence type="predicted"/>
<reference evidence="1 2" key="1">
    <citation type="journal article" date="2019" name="Int. J. Syst. Evol. Microbiol.">
        <title>The Draft Whole-Genome Sequence of the Antibiotic Producer Empedobacter haloabium ATCC 31962 Provides Indications for Its Taxonomic Reclassification.</title>
        <authorList>
            <person name="Miess H."/>
            <person name="Arlt P."/>
            <person name="Apel A.K."/>
            <person name="Weber T."/>
            <person name="Nieselt K."/>
            <person name="Hanssen F."/>
            <person name="Czemmel S."/>
            <person name="Nahnsen S."/>
            <person name="Gross H."/>
        </authorList>
    </citation>
    <scope>NUCLEOTIDE SEQUENCE [LARGE SCALE GENOMIC DNA]</scope>
    <source>
        <strain evidence="1 2">ATCC 31962</strain>
    </source>
</reference>
<sequence length="129" mass="14251">MIDKLSTLDFNALSHCYLEMISFGPATTRFDFSRPQKSPGDAKYNVTLCVEGKLSYGVGESKGQRVFDDPATCAPLISLLLRDVTRLAKVGDASLRIEFSEDWIQADVDPDAEFESYSLYLSSGDILVV</sequence>
<evidence type="ECO:0008006" key="3">
    <source>
        <dbReference type="Google" id="ProtNLM"/>
    </source>
</evidence>
<evidence type="ECO:0000313" key="2">
    <source>
        <dbReference type="Proteomes" id="UP000321323"/>
    </source>
</evidence>
<organism evidence="1 2">
    <name type="scientific">[Empedobacter] haloabium</name>
    <dbReference type="NCBI Taxonomy" id="592317"/>
    <lineage>
        <taxon>Bacteria</taxon>
        <taxon>Pseudomonadati</taxon>
        <taxon>Pseudomonadota</taxon>
        <taxon>Betaproteobacteria</taxon>
        <taxon>Burkholderiales</taxon>
        <taxon>Oxalobacteraceae</taxon>
        <taxon>Telluria group</taxon>
        <taxon>Telluria group incertae sedis</taxon>
    </lineage>
</organism>
<dbReference type="Proteomes" id="UP000321323">
    <property type="component" value="Chromosome"/>
</dbReference>